<dbReference type="InterPro" id="IPR041664">
    <property type="entry name" value="AAA_16"/>
</dbReference>
<sequence>MTGDEASLGQGRIDLVRARAAITGAFDPFDLLDRNLDEKTEASLLNALASDIDEVVVGTKTLWRLSAHARHRELPRAMARGDFSKLLKDAKPQPEDLFALHLIRLLKGPRPPSYDRFSPPELLNIAVAQDFVNHAKGAPAPAGTEDPRWVLGRIDEKQRLDHVAPRLVGRKSQLTALRKYAMAGEIVMPLIKLAEPTVESGKLPWLRPVLVTGIGGSGKSALIAETVKSLRRDDWSGPITVLLDFDETNLSFGLEREWTAELTRQIGRARADLDGQMDTLRREMAREARRPDSELKAIDSAMLGLAKVVSEKRRQHHLVIVVDTFEEVLVQCAMRRPQDVTVQEHDEMLELTPFGLLLGWIDSIKSLTGPNGRPAFESVRVIVAGRAAPFPDEQERLATWFGAKMEIEGFSSSEAAEFLRDRRRDAKVLSNRRIERIAAVAGVTWYPLLLLILILYARGRSGEEIDDLIADFGRSDLYRSKFAISVLYSRFLDRIKDHKIVAEGGETREVKASEIKSLAHPGVALRSVTPTLIREVLAAPCGLGPISGEKARDLFSALAKEVWLVEYVGPDEVRHVKNLRRVMLPMLRGDGTREGGGRSLKEIVAVVHARAAEWFSGQDSNDPRNRQMEAYYRAFLGQTEMLENDTTLRQQVALLAGEDAHAMPIEAASLLVQGNLSEDEKAALPDPLRKKVRSDIRARKARSGVVHASRVRVLKEDYDDEEKIGSSAPPTRRHLSRVLQDRDLESRVGDLFNQADFFGVQRLTRSKLLNISAEDLDPKPAGWLTGHWIWKWALANLAVDRSHDVVATWMLDDLRVFRRYGGMILAAVATVATGGQEWASRGRVRRLDVVRERLEPDIMRMMALGLTILPKAADLPTVYSQILRGDSNAHEGRPPIPVNPAIARRLAALRRSKQINYLQLDEVISARESVRIEFHGDDQEMRWLVRGRTHELYAPARAALIDAAKYEPGNFRSGLEYVKSRAPLWPVELEPSRLIIELQKTRQADFLLQRLIEILDAAGLLGKILETLDSSSALERVHGVARLFSLYDELLLHGAISDEPDGRRKKK</sequence>
<evidence type="ECO:0000313" key="2">
    <source>
        <dbReference type="EMBL" id="MBO1861217.1"/>
    </source>
</evidence>
<dbReference type="KEGG" id="bban:J4G43_007615"/>
<dbReference type="EMBL" id="JAGEMI010000001">
    <property type="protein sequence ID" value="MBO1861217.1"/>
    <property type="molecule type" value="Genomic_DNA"/>
</dbReference>
<evidence type="ECO:0000259" key="1">
    <source>
        <dbReference type="Pfam" id="PF13191"/>
    </source>
</evidence>
<accession>A0A939RWX3</accession>
<dbReference type="InterPro" id="IPR027417">
    <property type="entry name" value="P-loop_NTPase"/>
</dbReference>
<evidence type="ECO:0000313" key="4">
    <source>
        <dbReference type="Proteomes" id="UP000664702"/>
    </source>
</evidence>
<evidence type="ECO:0000313" key="3">
    <source>
        <dbReference type="EMBL" id="UEM14114.1"/>
    </source>
</evidence>
<dbReference type="EMBL" id="CP086136">
    <property type="protein sequence ID" value="UEM14114.1"/>
    <property type="molecule type" value="Genomic_DNA"/>
</dbReference>
<dbReference type="SUPFAM" id="SSF52540">
    <property type="entry name" value="P-loop containing nucleoside triphosphate hydrolases"/>
    <property type="match status" value="1"/>
</dbReference>
<name>A0A939RWX3_9BRAD</name>
<protein>
    <submittedName>
        <fullName evidence="2">ATP-binding protein</fullName>
    </submittedName>
</protein>
<organism evidence="2">
    <name type="scientific">Bradyrhizobium barranii subsp. barranii</name>
    <dbReference type="NCBI Taxonomy" id="2823807"/>
    <lineage>
        <taxon>Bacteria</taxon>
        <taxon>Pseudomonadati</taxon>
        <taxon>Pseudomonadota</taxon>
        <taxon>Alphaproteobacteria</taxon>
        <taxon>Hyphomicrobiales</taxon>
        <taxon>Nitrobacteraceae</taxon>
        <taxon>Bradyrhizobium</taxon>
        <taxon>Bradyrhizobium barranii</taxon>
    </lineage>
</organism>
<dbReference type="RefSeq" id="WP_208084409.1">
    <property type="nucleotide sequence ID" value="NZ_CP086136.1"/>
</dbReference>
<keyword evidence="2" id="KW-0067">ATP-binding</keyword>
<reference evidence="2" key="1">
    <citation type="submission" date="2021-03" db="EMBL/GenBank/DDBJ databases">
        <title>Whole Genome Sequence of Bradyrhizobium sp. Strain 144S4.</title>
        <authorList>
            <person name="Bromfield E.S.P."/>
            <person name="Cloutier S."/>
        </authorList>
    </citation>
    <scope>NUCLEOTIDE SEQUENCE [LARGE SCALE GENOMIC DNA]</scope>
    <source>
        <strain evidence="2">144S4</strain>
    </source>
</reference>
<keyword evidence="2" id="KW-0547">Nucleotide-binding</keyword>
<dbReference type="GO" id="GO:0005524">
    <property type="term" value="F:ATP binding"/>
    <property type="evidence" value="ECO:0007669"/>
    <property type="project" value="UniProtKB-KW"/>
</dbReference>
<gene>
    <name evidence="3" type="ORF">J4G43_007615</name>
    <name evidence="2" type="ORF">J4G43_09785</name>
</gene>
<dbReference type="Proteomes" id="UP000664702">
    <property type="component" value="Chromosome"/>
</dbReference>
<dbReference type="Pfam" id="PF13191">
    <property type="entry name" value="AAA_16"/>
    <property type="match status" value="1"/>
</dbReference>
<reference evidence="3 4" key="2">
    <citation type="journal article" date="2022" name="Int. J. Syst. Evol. Microbiol.">
        <title>Strains of Bradyrhizobium barranii sp. nov. associated with legumes native to Canada are symbionts of soybeans and belong to different subspecies (subsp. barranii subsp. nov. and subsp. apii subsp. nov.) and symbiovars (sv. glycinearum and sv. septentrionale).</title>
        <authorList>
            <person name="Bromfield E.S.P."/>
            <person name="Cloutier S."/>
            <person name="Wasai-Hara S."/>
            <person name="Minamisawa K."/>
        </authorList>
    </citation>
    <scope>NUCLEOTIDE SEQUENCE [LARGE SCALE GENOMIC DNA]</scope>
    <source>
        <strain evidence="3 4">144S4</strain>
    </source>
</reference>
<proteinExistence type="predicted"/>
<feature type="domain" description="Orc1-like AAA ATPase" evidence="1">
    <location>
        <begin position="207"/>
        <end position="326"/>
    </location>
</feature>
<dbReference type="AlphaFoldDB" id="A0A939RWX3"/>